<protein>
    <recommendedName>
        <fullName evidence="3">DUF4342 domain-containing protein</fullName>
    </recommendedName>
</protein>
<feature type="transmembrane region" description="Helical" evidence="2">
    <location>
        <begin position="69"/>
        <end position="92"/>
    </location>
</feature>
<sequence>MARLSAAGTLESSRDIRSARRIMSESRPESTQTSVDSVVDAVRGLVSEGFNRRVVVRDSKDDVVLEVPVALGLIAAFAAPVVTTIGAGVALVGKCGISLESREAPADQTVTTVESERV</sequence>
<dbReference type="Pfam" id="PF14242">
    <property type="entry name" value="DUF4342"/>
    <property type="match status" value="1"/>
</dbReference>
<keyword evidence="2" id="KW-0812">Transmembrane</keyword>
<evidence type="ECO:0000256" key="1">
    <source>
        <dbReference type="SAM" id="MobiDB-lite"/>
    </source>
</evidence>
<keyword evidence="2" id="KW-1133">Transmembrane helix</keyword>
<dbReference type="EMBL" id="FOFT01000002">
    <property type="protein sequence ID" value="SEQ53939.1"/>
    <property type="molecule type" value="Genomic_DNA"/>
</dbReference>
<feature type="compositionally biased region" description="Basic and acidic residues" evidence="1">
    <location>
        <begin position="12"/>
        <end position="28"/>
    </location>
</feature>
<evidence type="ECO:0000313" key="5">
    <source>
        <dbReference type="Proteomes" id="UP000199028"/>
    </source>
</evidence>
<evidence type="ECO:0000259" key="3">
    <source>
        <dbReference type="Pfam" id="PF14242"/>
    </source>
</evidence>
<accession>A0A1H9GV81</accession>
<evidence type="ECO:0000313" key="4">
    <source>
        <dbReference type="EMBL" id="SEQ53939.1"/>
    </source>
</evidence>
<feature type="domain" description="DUF4342" evidence="3">
    <location>
        <begin position="26"/>
        <end position="99"/>
    </location>
</feature>
<keyword evidence="5" id="KW-1185">Reference proteome</keyword>
<dbReference type="Proteomes" id="UP000199028">
    <property type="component" value="Unassembled WGS sequence"/>
</dbReference>
<reference evidence="5" key="1">
    <citation type="submission" date="2016-10" db="EMBL/GenBank/DDBJ databases">
        <authorList>
            <person name="Varghese N."/>
            <person name="Submissions S."/>
        </authorList>
    </citation>
    <scope>NUCLEOTIDE SEQUENCE [LARGE SCALE GENOMIC DNA]</scope>
    <source>
        <strain evidence="5">CGMCC 4.578</strain>
    </source>
</reference>
<organism evidence="4 5">
    <name type="scientific">Lentzea flaviverrucosa</name>
    <dbReference type="NCBI Taxonomy" id="200379"/>
    <lineage>
        <taxon>Bacteria</taxon>
        <taxon>Bacillati</taxon>
        <taxon>Actinomycetota</taxon>
        <taxon>Actinomycetes</taxon>
        <taxon>Pseudonocardiales</taxon>
        <taxon>Pseudonocardiaceae</taxon>
        <taxon>Lentzea</taxon>
    </lineage>
</organism>
<evidence type="ECO:0000256" key="2">
    <source>
        <dbReference type="SAM" id="Phobius"/>
    </source>
</evidence>
<name>A0A1H9GV81_9PSEU</name>
<gene>
    <name evidence="4" type="ORF">SAMN05216195_102679</name>
</gene>
<feature type="region of interest" description="Disordered" evidence="1">
    <location>
        <begin position="1"/>
        <end position="34"/>
    </location>
</feature>
<dbReference type="InterPro" id="IPR025642">
    <property type="entry name" value="DUF4342"/>
</dbReference>
<dbReference type="AlphaFoldDB" id="A0A1H9GV81"/>
<keyword evidence="2" id="KW-0472">Membrane</keyword>
<proteinExistence type="predicted"/>